<gene>
    <name evidence="2" type="ORF">FJY68_00880</name>
</gene>
<name>A0A937XG00_UNCW3</name>
<evidence type="ECO:0000313" key="3">
    <source>
        <dbReference type="Proteomes" id="UP000779900"/>
    </source>
</evidence>
<dbReference type="InterPro" id="IPR013321">
    <property type="entry name" value="Arc_rbn_hlx_hlx"/>
</dbReference>
<dbReference type="InterPro" id="IPR010985">
    <property type="entry name" value="Ribbon_hlx_hlx"/>
</dbReference>
<dbReference type="Gene3D" id="1.10.1220.10">
    <property type="entry name" value="Met repressor-like"/>
    <property type="match status" value="1"/>
</dbReference>
<evidence type="ECO:0000259" key="1">
    <source>
        <dbReference type="Pfam" id="PF01402"/>
    </source>
</evidence>
<dbReference type="Pfam" id="PF01402">
    <property type="entry name" value="RHH_1"/>
    <property type="match status" value="1"/>
</dbReference>
<sequence>MARRQKVTVTIASDRLEQLDEIAVARDTNRSALIEEALEVWEKEQLNQELAVGYKAMAEEDRRTAEERLRSGSENLD</sequence>
<dbReference type="Proteomes" id="UP000779900">
    <property type="component" value="Unassembled WGS sequence"/>
</dbReference>
<dbReference type="EMBL" id="VGIR01000002">
    <property type="protein sequence ID" value="MBM3330385.1"/>
    <property type="molecule type" value="Genomic_DNA"/>
</dbReference>
<dbReference type="GO" id="GO:0006355">
    <property type="term" value="P:regulation of DNA-templated transcription"/>
    <property type="evidence" value="ECO:0007669"/>
    <property type="project" value="InterPro"/>
</dbReference>
<dbReference type="AlphaFoldDB" id="A0A937XG00"/>
<evidence type="ECO:0000313" key="2">
    <source>
        <dbReference type="EMBL" id="MBM3330385.1"/>
    </source>
</evidence>
<dbReference type="SUPFAM" id="SSF47598">
    <property type="entry name" value="Ribbon-helix-helix"/>
    <property type="match status" value="1"/>
</dbReference>
<reference evidence="2" key="1">
    <citation type="submission" date="2019-03" db="EMBL/GenBank/DDBJ databases">
        <title>Lake Tanganyika Metagenome-Assembled Genomes (MAGs).</title>
        <authorList>
            <person name="Tran P."/>
        </authorList>
    </citation>
    <scope>NUCLEOTIDE SEQUENCE</scope>
    <source>
        <strain evidence="2">K_DeepCast_150m_m2_040</strain>
    </source>
</reference>
<organism evidence="2 3">
    <name type="scientific">candidate division WOR-3 bacterium</name>
    <dbReference type="NCBI Taxonomy" id="2052148"/>
    <lineage>
        <taxon>Bacteria</taxon>
        <taxon>Bacteria division WOR-3</taxon>
    </lineage>
</organism>
<proteinExistence type="predicted"/>
<accession>A0A937XG00</accession>
<dbReference type="InterPro" id="IPR002145">
    <property type="entry name" value="CopG"/>
</dbReference>
<protein>
    <submittedName>
        <fullName evidence="2">Ribbon-helix-helix protein, CopG family</fullName>
    </submittedName>
</protein>
<comment type="caution">
    <text evidence="2">The sequence shown here is derived from an EMBL/GenBank/DDBJ whole genome shotgun (WGS) entry which is preliminary data.</text>
</comment>
<feature type="domain" description="Ribbon-helix-helix protein CopG" evidence="1">
    <location>
        <begin position="6"/>
        <end position="42"/>
    </location>
</feature>